<feature type="transmembrane region" description="Helical" evidence="1">
    <location>
        <begin position="181"/>
        <end position="204"/>
    </location>
</feature>
<evidence type="ECO:0000313" key="2">
    <source>
        <dbReference type="EMBL" id="GCD97652.1"/>
    </source>
</evidence>
<feature type="transmembrane region" description="Helical" evidence="1">
    <location>
        <begin position="210"/>
        <end position="228"/>
    </location>
</feature>
<accession>A0A401YSV7</accession>
<evidence type="ECO:0000313" key="3">
    <source>
        <dbReference type="Proteomes" id="UP000286931"/>
    </source>
</evidence>
<organism evidence="2 3">
    <name type="scientific">Embleya hyalina</name>
    <dbReference type="NCBI Taxonomy" id="516124"/>
    <lineage>
        <taxon>Bacteria</taxon>
        <taxon>Bacillati</taxon>
        <taxon>Actinomycetota</taxon>
        <taxon>Actinomycetes</taxon>
        <taxon>Kitasatosporales</taxon>
        <taxon>Streptomycetaceae</taxon>
        <taxon>Embleya</taxon>
    </lineage>
</organism>
<proteinExistence type="predicted"/>
<keyword evidence="1" id="KW-1133">Transmembrane helix</keyword>
<dbReference type="InterPro" id="IPR025333">
    <property type="entry name" value="DUF4239"/>
</dbReference>
<keyword evidence="3" id="KW-1185">Reference proteome</keyword>
<evidence type="ECO:0000256" key="1">
    <source>
        <dbReference type="SAM" id="Phobius"/>
    </source>
</evidence>
<dbReference type="EMBL" id="BIFH01000024">
    <property type="protein sequence ID" value="GCD97652.1"/>
    <property type="molecule type" value="Genomic_DNA"/>
</dbReference>
<gene>
    <name evidence="2" type="ORF">EHYA_05348</name>
</gene>
<dbReference type="OrthoDB" id="4313900at2"/>
<keyword evidence="1" id="KW-0472">Membrane</keyword>
<sequence length="253" mass="27701">MTHWVVLALAMVAVCAVVLSVVVLKQRRLPDDDDPSATPDVLEYMTMMIGVVYAIVLGLAIAAVWEGRSAAEDEVRHEAQALHEVSERVRVYPPQVRDQIRADIDAYVKYVVKTEWGYMADHGELSPRASKLFETVRNEVTDYAPQGDQETQMYQPILDQIAIADDARQARGGQAGASMPGLVWFGLITGAVVTVGMIFTLQIRRSAPELIVAGLFSALIAFLLFLIWDLDAPFGQGMTAASDAFVSLFSGAR</sequence>
<feature type="transmembrane region" description="Helical" evidence="1">
    <location>
        <begin position="44"/>
        <end position="65"/>
    </location>
</feature>
<reference evidence="2 3" key="1">
    <citation type="submission" date="2018-12" db="EMBL/GenBank/DDBJ databases">
        <title>Draft genome sequence of Embleya hyalina NBRC 13850T.</title>
        <authorList>
            <person name="Komaki H."/>
            <person name="Hosoyama A."/>
            <person name="Kimura A."/>
            <person name="Ichikawa N."/>
            <person name="Tamura T."/>
        </authorList>
    </citation>
    <scope>NUCLEOTIDE SEQUENCE [LARGE SCALE GENOMIC DNA]</scope>
    <source>
        <strain evidence="2 3">NBRC 13850</strain>
    </source>
</reference>
<protein>
    <submittedName>
        <fullName evidence="2">Membrane protein</fullName>
    </submittedName>
</protein>
<name>A0A401YSV7_9ACTN</name>
<dbReference type="Pfam" id="PF14023">
    <property type="entry name" value="Bestrophin-like"/>
    <property type="match status" value="1"/>
</dbReference>
<dbReference type="RefSeq" id="WP_126639604.1">
    <property type="nucleotide sequence ID" value="NZ_BIFH01000024.1"/>
</dbReference>
<keyword evidence="1" id="KW-0812">Transmembrane</keyword>
<comment type="caution">
    <text evidence="2">The sequence shown here is derived from an EMBL/GenBank/DDBJ whole genome shotgun (WGS) entry which is preliminary data.</text>
</comment>
<dbReference type="AlphaFoldDB" id="A0A401YSV7"/>
<dbReference type="Proteomes" id="UP000286931">
    <property type="component" value="Unassembled WGS sequence"/>
</dbReference>